<dbReference type="PROSITE" id="PS50915">
    <property type="entry name" value="CRYSTALLIN_BETA_GAMMA"/>
    <property type="match status" value="1"/>
</dbReference>
<dbReference type="InterPro" id="IPR011024">
    <property type="entry name" value="G_crystallin-like"/>
</dbReference>
<evidence type="ECO:0000259" key="5">
    <source>
        <dbReference type="PROSITE" id="PS50915"/>
    </source>
</evidence>
<reference evidence="6" key="1">
    <citation type="submission" date="2023-03" db="EMBL/GenBank/DDBJ databases">
        <title>Electrophorus voltai genome.</title>
        <authorList>
            <person name="Bian C."/>
        </authorList>
    </citation>
    <scope>NUCLEOTIDE SEQUENCE</scope>
    <source>
        <strain evidence="6">CB-2022</strain>
        <tissue evidence="6">Muscle</tissue>
    </source>
</reference>
<dbReference type="GO" id="GO:0002088">
    <property type="term" value="P:lens development in camera-type eye"/>
    <property type="evidence" value="ECO:0007669"/>
    <property type="project" value="TreeGrafter"/>
</dbReference>
<dbReference type="PRINTS" id="PR01367">
    <property type="entry name" value="BGCRYSTALLIN"/>
</dbReference>
<dbReference type="Proteomes" id="UP001239994">
    <property type="component" value="Unassembled WGS sequence"/>
</dbReference>
<evidence type="ECO:0000256" key="2">
    <source>
        <dbReference type="ARBA" id="ARBA00009646"/>
    </source>
</evidence>
<feature type="domain" description="Beta/gamma crystallin 'Greek key'" evidence="5">
    <location>
        <begin position="39"/>
        <end position="87"/>
    </location>
</feature>
<dbReference type="GO" id="GO:0005212">
    <property type="term" value="F:structural constituent of eye lens"/>
    <property type="evidence" value="ECO:0007669"/>
    <property type="project" value="UniProtKB-KW"/>
</dbReference>
<evidence type="ECO:0000256" key="4">
    <source>
        <dbReference type="ARBA" id="ARBA00022737"/>
    </source>
</evidence>
<evidence type="ECO:0000313" key="6">
    <source>
        <dbReference type="EMBL" id="KAK1788846.1"/>
    </source>
</evidence>
<keyword evidence="7" id="KW-1185">Reference proteome</keyword>
<dbReference type="Pfam" id="PF00030">
    <property type="entry name" value="Crystall"/>
    <property type="match status" value="1"/>
</dbReference>
<comment type="caution">
    <text evidence="6">The sequence shown here is derived from an EMBL/GenBank/DDBJ whole genome shotgun (WGS) entry which is preliminary data.</text>
</comment>
<name>A0AAD8YZJ4_9TELE</name>
<comment type="function">
    <text evidence="1">Crystallins are the dominant structural components of the vertebrate eye lens.</text>
</comment>
<keyword evidence="3" id="KW-0273">Eye lens protein</keyword>
<dbReference type="PANTHER" id="PTHR11818:SF119">
    <property type="entry name" value="GAMMA-CRYSTALLIN D"/>
    <property type="match status" value="1"/>
</dbReference>
<dbReference type="InterPro" id="IPR001064">
    <property type="entry name" value="Beta/gamma_crystallin"/>
</dbReference>
<dbReference type="Gene3D" id="2.60.20.10">
    <property type="entry name" value="Crystallins"/>
    <property type="match status" value="1"/>
</dbReference>
<dbReference type="EMBL" id="JAROKS010000022">
    <property type="protein sequence ID" value="KAK1788846.1"/>
    <property type="molecule type" value="Genomic_DNA"/>
</dbReference>
<dbReference type="SMART" id="SM00247">
    <property type="entry name" value="XTALbg"/>
    <property type="match status" value="1"/>
</dbReference>
<sequence>VGCQSRAKKDRDLEGHSCECTADLHSHSSPCSSIQVEGRYWTGYEQPNLMGYQYFLYSGPYPDYQWWMGFNACVRSCHMIPSVNLIE</sequence>
<evidence type="ECO:0000313" key="7">
    <source>
        <dbReference type="Proteomes" id="UP001239994"/>
    </source>
</evidence>
<evidence type="ECO:0000256" key="3">
    <source>
        <dbReference type="ARBA" id="ARBA00022613"/>
    </source>
</evidence>
<gene>
    <name evidence="6" type="ORF">P4O66_014840</name>
</gene>
<evidence type="ECO:0000256" key="1">
    <source>
        <dbReference type="ARBA" id="ARBA00003689"/>
    </source>
</evidence>
<proteinExistence type="inferred from homology"/>
<comment type="similarity">
    <text evidence="2">Belongs to the beta/gamma-crystallin family.</text>
</comment>
<organism evidence="6 7">
    <name type="scientific">Electrophorus voltai</name>
    <dbReference type="NCBI Taxonomy" id="2609070"/>
    <lineage>
        <taxon>Eukaryota</taxon>
        <taxon>Metazoa</taxon>
        <taxon>Chordata</taxon>
        <taxon>Craniata</taxon>
        <taxon>Vertebrata</taxon>
        <taxon>Euteleostomi</taxon>
        <taxon>Actinopterygii</taxon>
        <taxon>Neopterygii</taxon>
        <taxon>Teleostei</taxon>
        <taxon>Ostariophysi</taxon>
        <taxon>Gymnotiformes</taxon>
        <taxon>Gymnotoidei</taxon>
        <taxon>Gymnotidae</taxon>
        <taxon>Electrophorus</taxon>
    </lineage>
</organism>
<dbReference type="InterPro" id="IPR050252">
    <property type="entry name" value="Beta/Gamma-Crystallin"/>
</dbReference>
<feature type="non-terminal residue" evidence="6">
    <location>
        <position position="1"/>
    </location>
</feature>
<dbReference type="PANTHER" id="PTHR11818">
    <property type="entry name" value="BETA/GAMMA CRYSTALLIN"/>
    <property type="match status" value="1"/>
</dbReference>
<keyword evidence="4" id="KW-0677">Repeat</keyword>
<dbReference type="AlphaFoldDB" id="A0AAD8YZJ4"/>
<accession>A0AAD8YZJ4</accession>
<dbReference type="GO" id="GO:0007601">
    <property type="term" value="P:visual perception"/>
    <property type="evidence" value="ECO:0007669"/>
    <property type="project" value="TreeGrafter"/>
</dbReference>
<dbReference type="SUPFAM" id="SSF49695">
    <property type="entry name" value="gamma-Crystallin-like"/>
    <property type="match status" value="1"/>
</dbReference>
<protein>
    <recommendedName>
        <fullName evidence="5">Beta/gamma crystallin 'Greek key' domain-containing protein</fullName>
    </recommendedName>
</protein>